<evidence type="ECO:0000256" key="1">
    <source>
        <dbReference type="SAM" id="MobiDB-lite"/>
    </source>
</evidence>
<dbReference type="InterPro" id="IPR013761">
    <property type="entry name" value="SAM/pointed_sf"/>
</dbReference>
<evidence type="ECO:0000313" key="3">
    <source>
        <dbReference type="EMBL" id="KAK6295137.1"/>
    </source>
</evidence>
<accession>A0AAN8KPM7</accession>
<dbReference type="SUPFAM" id="SSF47769">
    <property type="entry name" value="SAM/Pointed domain"/>
    <property type="match status" value="1"/>
</dbReference>
<feature type="compositionally biased region" description="Acidic residues" evidence="1">
    <location>
        <begin position="83"/>
        <end position="101"/>
    </location>
</feature>
<dbReference type="Proteomes" id="UP001356427">
    <property type="component" value="Unassembled WGS sequence"/>
</dbReference>
<comment type="caution">
    <text evidence="3">The sequence shown here is derived from an EMBL/GenBank/DDBJ whole genome shotgun (WGS) entry which is preliminary data.</text>
</comment>
<gene>
    <name evidence="3" type="ORF">J4Q44_G00343630</name>
</gene>
<reference evidence="3 4" key="1">
    <citation type="submission" date="2021-04" db="EMBL/GenBank/DDBJ databases">
        <authorList>
            <person name="De Guttry C."/>
            <person name="Zahm M."/>
            <person name="Klopp C."/>
            <person name="Cabau C."/>
            <person name="Louis A."/>
            <person name="Berthelot C."/>
            <person name="Parey E."/>
            <person name="Roest Crollius H."/>
            <person name="Montfort J."/>
            <person name="Robinson-Rechavi M."/>
            <person name="Bucao C."/>
            <person name="Bouchez O."/>
            <person name="Gislard M."/>
            <person name="Lluch J."/>
            <person name="Milhes M."/>
            <person name="Lampietro C."/>
            <person name="Lopez Roques C."/>
            <person name="Donnadieu C."/>
            <person name="Braasch I."/>
            <person name="Desvignes T."/>
            <person name="Postlethwait J."/>
            <person name="Bobe J."/>
            <person name="Wedekind C."/>
            <person name="Guiguen Y."/>
        </authorList>
    </citation>
    <scope>NUCLEOTIDE SEQUENCE [LARGE SCALE GENOMIC DNA]</scope>
    <source>
        <strain evidence="3">Cs_M1</strain>
        <tissue evidence="3">Blood</tissue>
    </source>
</reference>
<dbReference type="AlphaFoldDB" id="A0AAN8KPM7"/>
<protein>
    <recommendedName>
        <fullName evidence="2">MAP3K HisK-N-like globin domain-containing protein</fullName>
    </recommendedName>
</protein>
<feature type="region of interest" description="Disordered" evidence="1">
    <location>
        <begin position="81"/>
        <end position="119"/>
    </location>
</feature>
<evidence type="ECO:0000259" key="2">
    <source>
        <dbReference type="Pfam" id="PF20302"/>
    </source>
</evidence>
<dbReference type="InterPro" id="IPR046873">
    <property type="entry name" value="HisK-N-like"/>
</dbReference>
<keyword evidence="4" id="KW-1185">Reference proteome</keyword>
<dbReference type="Pfam" id="PF20302">
    <property type="entry name" value="HisK-N-like"/>
    <property type="match status" value="1"/>
</dbReference>
<name>A0AAN8KPM7_9TELE</name>
<organism evidence="3 4">
    <name type="scientific">Coregonus suidteri</name>
    <dbReference type="NCBI Taxonomy" id="861788"/>
    <lineage>
        <taxon>Eukaryota</taxon>
        <taxon>Metazoa</taxon>
        <taxon>Chordata</taxon>
        <taxon>Craniata</taxon>
        <taxon>Vertebrata</taxon>
        <taxon>Euteleostomi</taxon>
        <taxon>Actinopterygii</taxon>
        <taxon>Neopterygii</taxon>
        <taxon>Teleostei</taxon>
        <taxon>Protacanthopterygii</taxon>
        <taxon>Salmoniformes</taxon>
        <taxon>Salmonidae</taxon>
        <taxon>Coregoninae</taxon>
        <taxon>Coregonus</taxon>
    </lineage>
</organism>
<feature type="domain" description="MAP3K HisK-N-like globin" evidence="2">
    <location>
        <begin position="3"/>
        <end position="74"/>
    </location>
</feature>
<dbReference type="EMBL" id="JAGTTL010000034">
    <property type="protein sequence ID" value="KAK6295137.1"/>
    <property type="molecule type" value="Genomic_DNA"/>
</dbReference>
<evidence type="ECO:0000313" key="4">
    <source>
        <dbReference type="Proteomes" id="UP001356427"/>
    </source>
</evidence>
<sequence>MADRKIIASTLSQLKLELDFDSTAISQLQVVLFGFQDAVNKVLRNHNIKPHWMFALDNIIRKAVQTAITILVPELRPHFSLASEDDPADQDNIDDDVEPEDNSAHQSRAPPNTVHDDTVATSGVSTLSSTVSHRSHNAQHSVTMELGRMKLETKRLMEKLLAREREYQAVLQDVLDEREQEIKLLRIRSEHVDMPTSSVSQRSQSTASHGDPELIKWLRLHGADDDSMDRILTEDYTLDDLLQYVMRDDLKSLGLRGGMLCKLWKAITDYRQKPVCGALVSS</sequence>
<proteinExistence type="predicted"/>